<evidence type="ECO:0000313" key="2">
    <source>
        <dbReference type="Proteomes" id="UP001242021"/>
    </source>
</evidence>
<proteinExistence type="predicted"/>
<organism evidence="1 2">
    <name type="scientific">Brachyspira pilosicoli</name>
    <name type="common">Serpulina pilosicoli</name>
    <dbReference type="NCBI Taxonomy" id="52584"/>
    <lineage>
        <taxon>Bacteria</taxon>
        <taxon>Pseudomonadati</taxon>
        <taxon>Spirochaetota</taxon>
        <taxon>Spirochaetia</taxon>
        <taxon>Brachyspirales</taxon>
        <taxon>Brachyspiraceae</taxon>
        <taxon>Brachyspira</taxon>
    </lineage>
</organism>
<dbReference type="AlphaFoldDB" id="A0AAJ6G9F7"/>
<dbReference type="Proteomes" id="UP001242021">
    <property type="component" value="Chromosome"/>
</dbReference>
<dbReference type="EMBL" id="CP098754">
    <property type="protein sequence ID" value="WIH94573.1"/>
    <property type="molecule type" value="Genomic_DNA"/>
</dbReference>
<sequence length="74" mass="8991">MLNFFKKKNKYVYVNNKLFFDKKAFEAIYLMPQYNPTKKTKLIIQLNNINIPILFDTRNEAKEEMNRIIKEIES</sequence>
<name>A0AAJ6G9F7_BRAPL</name>
<reference evidence="1" key="1">
    <citation type="submission" date="2022-06" db="EMBL/GenBank/DDBJ databases">
        <title>Brachyspira pilosicoli from pigs in Switzerland.</title>
        <authorList>
            <person name="Schmitt S."/>
            <person name="Arnold M."/>
            <person name="Rossano A."/>
            <person name="Perreten V."/>
        </authorList>
    </citation>
    <scope>NUCLEOTIDE SEQUENCE</scope>
    <source>
        <strain evidence="1">MEI4028</strain>
    </source>
</reference>
<evidence type="ECO:0000313" key="1">
    <source>
        <dbReference type="EMBL" id="WIH94573.1"/>
    </source>
</evidence>
<dbReference type="RefSeq" id="WP_014934016.1">
    <property type="nucleotide sequence ID" value="NZ_CP098752.1"/>
</dbReference>
<accession>A0AAJ6G9F7</accession>
<protein>
    <submittedName>
        <fullName evidence="1">Uncharacterized protein</fullName>
    </submittedName>
</protein>
<gene>
    <name evidence="1" type="ORF">NEH99_09770</name>
</gene>